<dbReference type="SUPFAM" id="SSF81935">
    <property type="entry name" value="N-terminal domain of bifunctional PutA protein"/>
    <property type="match status" value="1"/>
</dbReference>
<evidence type="ECO:0000313" key="11">
    <source>
        <dbReference type="EMBL" id="PAU81298.1"/>
    </source>
</evidence>
<dbReference type="InterPro" id="IPR015590">
    <property type="entry name" value="Aldehyde_DH_dom"/>
</dbReference>
<keyword evidence="2 5" id="KW-0560">Oxidoreductase</keyword>
<dbReference type="InterPro" id="IPR029041">
    <property type="entry name" value="FAD-linked_oxidoreductase-like"/>
</dbReference>
<dbReference type="OrthoDB" id="9812625at2"/>
<evidence type="ECO:0000259" key="9">
    <source>
        <dbReference type="Pfam" id="PF14850"/>
    </source>
</evidence>
<dbReference type="InterPro" id="IPR016160">
    <property type="entry name" value="Ald_DH_CS_CYS"/>
</dbReference>
<comment type="similarity">
    <text evidence="5">In the N-terminal section; belongs to the proline dehydrogenase family.</text>
</comment>
<feature type="domain" description="Aldehyde dehydrogenase" evidence="7">
    <location>
        <begin position="578"/>
        <end position="1033"/>
    </location>
</feature>
<dbReference type="Pfam" id="PF18327">
    <property type="entry name" value="PRODH"/>
    <property type="match status" value="1"/>
</dbReference>
<dbReference type="FunFam" id="3.40.309.10:FF:000005">
    <property type="entry name" value="1-pyrroline-5-carboxylate dehydrogenase 1"/>
    <property type="match status" value="1"/>
</dbReference>
<dbReference type="InterPro" id="IPR002872">
    <property type="entry name" value="Proline_DH_dom"/>
</dbReference>
<comment type="catalytic activity">
    <reaction evidence="4 5">
        <text>L-glutamate 5-semialdehyde + NAD(+) + H2O = L-glutamate + NADH + 2 H(+)</text>
        <dbReference type="Rhea" id="RHEA:30235"/>
        <dbReference type="ChEBI" id="CHEBI:15377"/>
        <dbReference type="ChEBI" id="CHEBI:15378"/>
        <dbReference type="ChEBI" id="CHEBI:29985"/>
        <dbReference type="ChEBI" id="CHEBI:57540"/>
        <dbReference type="ChEBI" id="CHEBI:57945"/>
        <dbReference type="ChEBI" id="CHEBI:58066"/>
        <dbReference type="EC" id="1.2.1.88"/>
    </reaction>
</comment>
<dbReference type="AlphaFoldDB" id="A0A2A2F8M6"/>
<comment type="similarity">
    <text evidence="5">In the C-terminal section; belongs to the aldehyde dehydrogenase family.</text>
</comment>
<dbReference type="Gene3D" id="3.40.605.10">
    <property type="entry name" value="Aldehyde Dehydrogenase, Chain A, domain 1"/>
    <property type="match status" value="1"/>
</dbReference>
<feature type="active site" evidence="6">
    <location>
        <position position="812"/>
    </location>
</feature>
<dbReference type="InterPro" id="IPR016163">
    <property type="entry name" value="Ald_DH_C"/>
</dbReference>
<keyword evidence="5" id="KW-0642">Proline metabolism</keyword>
<dbReference type="Gene3D" id="1.20.5.460">
    <property type="entry name" value="Single helix bin"/>
    <property type="match status" value="1"/>
</dbReference>
<dbReference type="SUPFAM" id="SSF51730">
    <property type="entry name" value="FAD-linked oxidoreductase"/>
    <property type="match status" value="1"/>
</dbReference>
<dbReference type="SUPFAM" id="SSF53720">
    <property type="entry name" value="ALDH-like"/>
    <property type="match status" value="1"/>
</dbReference>
<dbReference type="NCBIfam" id="TIGR01238">
    <property type="entry name" value="D1pyr5carbox3"/>
    <property type="match status" value="1"/>
</dbReference>
<keyword evidence="5" id="KW-0274">FAD</keyword>
<dbReference type="EC" id="1.5.5.2" evidence="5"/>
<comment type="cofactor">
    <cofactor evidence="5">
        <name>FAD</name>
        <dbReference type="ChEBI" id="CHEBI:57692"/>
    </cofactor>
</comment>
<dbReference type="InterPro" id="IPR041349">
    <property type="entry name" value="PRODH"/>
</dbReference>
<dbReference type="InterPro" id="IPR024089">
    <property type="entry name" value="PRODH_PutA_dom_I/II"/>
</dbReference>
<dbReference type="PROSITE" id="PS00070">
    <property type="entry name" value="ALDEHYDE_DEHYDR_CYS"/>
    <property type="match status" value="1"/>
</dbReference>
<dbReference type="PANTHER" id="PTHR42862">
    <property type="entry name" value="DELTA-1-PYRROLINE-5-CARBOXYLATE DEHYDROGENASE 1, ISOFORM A-RELATED"/>
    <property type="match status" value="1"/>
</dbReference>
<dbReference type="GO" id="GO:0004657">
    <property type="term" value="F:proline dehydrogenase activity"/>
    <property type="evidence" value="ECO:0007669"/>
    <property type="project" value="UniProtKB-UniRule"/>
</dbReference>
<keyword evidence="5" id="KW-0805">Transcription regulation</keyword>
<gene>
    <name evidence="11" type="ORF">CK501_07050</name>
</gene>
<dbReference type="RefSeq" id="WP_095617021.1">
    <property type="nucleotide sequence ID" value="NZ_NSKD01000002.1"/>
</dbReference>
<keyword evidence="5" id="KW-0285">Flavoprotein</keyword>
<evidence type="ECO:0000256" key="6">
    <source>
        <dbReference type="PIRSR" id="PIRSR000197-1"/>
    </source>
</evidence>
<dbReference type="InterPro" id="IPR016161">
    <property type="entry name" value="Ald_DH/histidinol_DH"/>
</dbReference>
<dbReference type="Pfam" id="PF14850">
    <property type="entry name" value="Pro_dh-DNA_bdg"/>
    <property type="match status" value="1"/>
</dbReference>
<dbReference type="GO" id="GO:0003700">
    <property type="term" value="F:DNA-binding transcription factor activity"/>
    <property type="evidence" value="ECO:0007669"/>
    <property type="project" value="InterPro"/>
</dbReference>
<dbReference type="EMBL" id="NSKD01000002">
    <property type="protein sequence ID" value="PAU81298.1"/>
    <property type="molecule type" value="Genomic_DNA"/>
</dbReference>
<evidence type="ECO:0000259" key="7">
    <source>
        <dbReference type="Pfam" id="PF00171"/>
    </source>
</evidence>
<keyword evidence="12" id="KW-1185">Reference proteome</keyword>
<evidence type="ECO:0000256" key="5">
    <source>
        <dbReference type="PIRNR" id="PIRNR000197"/>
    </source>
</evidence>
<dbReference type="Pfam" id="PF01619">
    <property type="entry name" value="Pro_dh"/>
    <property type="match status" value="1"/>
</dbReference>
<dbReference type="UniPathway" id="UPA00261">
    <property type="reaction ID" value="UER00373"/>
</dbReference>
<feature type="domain" description="Proline dehydrogenase" evidence="8">
    <location>
        <begin position="197"/>
        <end position="493"/>
    </location>
</feature>
<dbReference type="Gene3D" id="3.20.20.220">
    <property type="match status" value="1"/>
</dbReference>
<proteinExistence type="inferred from homology"/>
<evidence type="ECO:0000256" key="4">
    <source>
        <dbReference type="ARBA" id="ARBA00048142"/>
    </source>
</evidence>
<evidence type="ECO:0000259" key="8">
    <source>
        <dbReference type="Pfam" id="PF01619"/>
    </source>
</evidence>
<name>A0A2A2F8M6_9GAMM</name>
<comment type="pathway">
    <text evidence="5">Amino-acid degradation; L-proline degradation into L-glutamate; L-glutamate from L-proline: step 1/2.</text>
</comment>
<feature type="domain" description="Proline dehydrogenase PutA" evidence="9">
    <location>
        <begin position="73"/>
        <end position="187"/>
    </location>
</feature>
<dbReference type="NCBIfam" id="NF008869">
    <property type="entry name" value="PRK11904.1"/>
    <property type="match status" value="1"/>
</dbReference>
<dbReference type="InterPro" id="IPR024082">
    <property type="entry name" value="PRODH_PutA_dom_II"/>
</dbReference>
<dbReference type="GO" id="GO:0010133">
    <property type="term" value="P:L-proline catabolic process to L-glutamate"/>
    <property type="evidence" value="ECO:0007669"/>
    <property type="project" value="UniProtKB-UniRule"/>
</dbReference>
<dbReference type="PANTHER" id="PTHR42862:SF1">
    <property type="entry name" value="DELTA-1-PYRROLINE-5-CARBOXYLATE DEHYDROGENASE 2, ISOFORM A-RELATED"/>
    <property type="match status" value="1"/>
</dbReference>
<dbReference type="InterPro" id="IPR025703">
    <property type="entry name" value="Bifunct_PutA"/>
</dbReference>
<dbReference type="Gene3D" id="3.40.309.10">
    <property type="entry name" value="Aldehyde Dehydrogenase, Chain A, domain 2"/>
    <property type="match status" value="1"/>
</dbReference>
<evidence type="ECO:0000256" key="3">
    <source>
        <dbReference type="ARBA" id="ARBA00023027"/>
    </source>
</evidence>
<reference evidence="11 12" key="1">
    <citation type="submission" date="2017-08" db="EMBL/GenBank/DDBJ databases">
        <title>Halovibrio sewagensis sp. nov., isolated from wastewater of high salinity.</title>
        <authorList>
            <person name="Dong X."/>
            <person name="Zhang G."/>
        </authorList>
    </citation>
    <scope>NUCLEOTIDE SEQUENCE [LARGE SCALE GENOMIC DNA]</scope>
    <source>
        <strain evidence="11 12">YL5-2</strain>
    </source>
</reference>
<evidence type="ECO:0000259" key="10">
    <source>
        <dbReference type="Pfam" id="PF18327"/>
    </source>
</evidence>
<keyword evidence="5" id="KW-0804">Transcription</keyword>
<dbReference type="GO" id="GO:0003677">
    <property type="term" value="F:DNA binding"/>
    <property type="evidence" value="ECO:0007669"/>
    <property type="project" value="UniProtKB-KW"/>
</dbReference>
<feature type="domain" description="Proline utilization A proline dehydrogenase N-terminal" evidence="10">
    <location>
        <begin position="24"/>
        <end position="65"/>
    </location>
</feature>
<comment type="caution">
    <text evidence="11">The sequence shown here is derived from an EMBL/GenBank/DDBJ whole genome shotgun (WGS) entry which is preliminary data.</text>
</comment>
<dbReference type="InterPro" id="IPR050485">
    <property type="entry name" value="Proline_metab_enzyme"/>
</dbReference>
<evidence type="ECO:0000256" key="1">
    <source>
        <dbReference type="ARBA" id="ARBA00004786"/>
    </source>
</evidence>
<dbReference type="PIRSF" id="PIRSF000197">
    <property type="entry name" value="Bifunct_PutA"/>
    <property type="match status" value="1"/>
</dbReference>
<dbReference type="InterPro" id="IPR005933">
    <property type="entry name" value="PutA_C"/>
</dbReference>
<evidence type="ECO:0000256" key="2">
    <source>
        <dbReference type="ARBA" id="ARBA00023002"/>
    </source>
</evidence>
<dbReference type="Proteomes" id="UP000218896">
    <property type="component" value="Unassembled WGS sequence"/>
</dbReference>
<feature type="active site" evidence="6">
    <location>
        <position position="846"/>
    </location>
</feature>
<dbReference type="GO" id="GO:0003842">
    <property type="term" value="F:L-glutamate gamma-semialdehyde dehydrogenase activity"/>
    <property type="evidence" value="ECO:0007669"/>
    <property type="project" value="UniProtKB-UniRule"/>
</dbReference>
<keyword evidence="5" id="KW-0678">Repressor</keyword>
<comment type="pathway">
    <text evidence="1 5">Amino-acid degradation; L-proline degradation into L-glutamate; L-glutamate from L-proline: step 2/2.</text>
</comment>
<evidence type="ECO:0000313" key="12">
    <source>
        <dbReference type="Proteomes" id="UP000218896"/>
    </source>
</evidence>
<dbReference type="InterPro" id="IPR016162">
    <property type="entry name" value="Ald_DH_N"/>
</dbReference>
<keyword evidence="5" id="KW-0238">DNA-binding</keyword>
<protein>
    <recommendedName>
        <fullName evidence="5">Bifunctional protein PutA</fullName>
    </recommendedName>
    <domain>
        <recommendedName>
            <fullName evidence="5">Proline dehydrogenase</fullName>
            <ecNumber evidence="5">1.5.5.2</ecNumber>
        </recommendedName>
        <alternativeName>
            <fullName evidence="5">Proline oxidase</fullName>
        </alternativeName>
    </domain>
    <domain>
        <recommendedName>
            <fullName evidence="5">Delta-1-pyrroline-5-carboxylate dehydrogenase</fullName>
            <shortName evidence="5">P5C dehydrogenase</shortName>
            <ecNumber evidence="5">1.2.1.88</ecNumber>
        </recommendedName>
        <alternativeName>
            <fullName evidence="5">L-glutamate gamma-semialdehyde dehydrogenase</fullName>
        </alternativeName>
    </domain>
</protein>
<keyword evidence="3 5" id="KW-0520">NAD</keyword>
<comment type="function">
    <text evidence="5">Oxidizes proline to glutamate for use as a carbon and nitrogen source.</text>
</comment>
<dbReference type="GO" id="GO:0009898">
    <property type="term" value="C:cytoplasmic side of plasma membrane"/>
    <property type="evidence" value="ECO:0007669"/>
    <property type="project" value="TreeGrafter"/>
</dbReference>
<organism evidence="11 12">
    <name type="scientific">Halovibrio salipaludis</name>
    <dbReference type="NCBI Taxonomy" id="2032626"/>
    <lineage>
        <taxon>Bacteria</taxon>
        <taxon>Pseudomonadati</taxon>
        <taxon>Pseudomonadota</taxon>
        <taxon>Gammaproteobacteria</taxon>
        <taxon>Oceanospirillales</taxon>
        <taxon>Halomonadaceae</taxon>
        <taxon>Halovibrio</taxon>
    </lineage>
</organism>
<dbReference type="CDD" id="cd07125">
    <property type="entry name" value="ALDH_PutA-P5CDH"/>
    <property type="match status" value="1"/>
</dbReference>
<accession>A0A2A2F8M6</accession>
<dbReference type="EC" id="1.2.1.88" evidence="5"/>
<comment type="catalytic activity">
    <reaction evidence="5">
        <text>L-proline + a quinone = (S)-1-pyrroline-5-carboxylate + a quinol + H(+)</text>
        <dbReference type="Rhea" id="RHEA:23784"/>
        <dbReference type="ChEBI" id="CHEBI:15378"/>
        <dbReference type="ChEBI" id="CHEBI:17388"/>
        <dbReference type="ChEBI" id="CHEBI:24646"/>
        <dbReference type="ChEBI" id="CHEBI:60039"/>
        <dbReference type="ChEBI" id="CHEBI:132124"/>
        <dbReference type="EC" id="1.5.5.2"/>
    </reaction>
</comment>
<dbReference type="Pfam" id="PF00171">
    <property type="entry name" value="Aldedh"/>
    <property type="match status" value="1"/>
</dbReference>
<sequence>MFDASRVLDPSFPHDDTDFLWQGIVDNHYTDETAYLESLLALAEPDARERQAIADRATGLIRKVREQDDSVHMVDALLQEYSLDTEEGILLMCLAEALIRIPDAHTADELIRDKMGDADWRKHLGRSESVMVNASTWGMLLTGRVVKMDPGLDGHPKSIWHKLVNRAGEPVIRKAMYQAMAIMGRQFVLGRDIDEALQEGRQYRDQGYSYSFDMLGEAALNESDSSRYFNDYWTAIEAVGNDRYPRGERPVPSVSIKLSALYPRYERAQEDRAKAELVRRLTRLVTFAREKQVPLTVDAEEMDRLELSLEIFRSVYESEAAKGWGELGLAVQAYSKPALPVLCWIAALARRQGDRIPVRLVKGAYWDTEIKHAQMMGVETYPVYTRKEGTDVCYLACARFLLSDYAQGYIFPQFASHNAHTVASVLNMADENGAEYEFQRLHGMGDALYSVVMGEVPRVPVRIYAPVGAHKDLLPYLVRRLLENGANSSFVHRLVDAETPIEDLIGHPADALRAHNSLPDLRIPRPPEIYGSERRNSRGHNLAVLSHLRPFQQGLERWAEHQWKATPIVNGERCDSNSRTRVTNPHNRDRVAGEIAWSRQDIVENALSTAHQAFESWNRTPAEERAKYLEAYADLLEANEHELIALCSREAGKSLPDGIAEVREAVDFCRYYAMQARRQFAEPMEMPGPTGESNEYYLEGRGVFLCISPWNFPVAIFTGQIMAALAAGNTVLAKPAEQTSLIGGRCAELMLQAGFPPGVIQYLPGDGAGIGGQVLSDQRLAGVTFTGSTGVAHHISRTLAAREGPIIPLIAETGGQNAMIVDSSALPEQVVKDVIMSAFGSAGQRCSALRVLYVQEDVADIIEETLAGAMRDLRLGDPIRVETDVGPVIDQEAYDDLMKHVAELRERNRLVGEAPLPDNAEKGYFVPPVAYEINGMKDLDREFFGPILHVVRYEARELDSVIDEINGAGYGLTLGIHSRSESSAAYIERRVKVGNTYINRNQVGAVVGVQPFGGRGLSGTGPKAGGPNYLPRFATERVRTNNTTAAGGNATLLSLGVEEIG</sequence>